<evidence type="ECO:0000256" key="2">
    <source>
        <dbReference type="ARBA" id="ARBA00010939"/>
    </source>
</evidence>
<dbReference type="GO" id="GO:0005829">
    <property type="term" value="C:cytosol"/>
    <property type="evidence" value="ECO:0007669"/>
    <property type="project" value="TreeGrafter"/>
</dbReference>
<dbReference type="GO" id="GO:0019843">
    <property type="term" value="F:rRNA binding"/>
    <property type="evidence" value="ECO:0007669"/>
    <property type="project" value="UniProtKB-UniRule"/>
</dbReference>
<dbReference type="InterPro" id="IPR006196">
    <property type="entry name" value="RNA-binding_domain_S1_IF1"/>
</dbReference>
<dbReference type="PANTHER" id="PTHR33370:SF1">
    <property type="entry name" value="TRANSLATION INITIATION FACTOR IF-1, CHLOROPLASTIC"/>
    <property type="match status" value="1"/>
</dbReference>
<dbReference type="SUPFAM" id="SSF50249">
    <property type="entry name" value="Nucleic acid-binding proteins"/>
    <property type="match status" value="1"/>
</dbReference>
<comment type="function">
    <text evidence="1 6">One of the essential components for the initiation of protein synthesis. Stabilizes the binding of IF-2 and IF-3 on the 30S subunit to which N-formylmethionyl-tRNA(fMet) subsequently binds. Helps modulate mRNA selection, yielding the 30S pre-initiation complex (PIC). Upon addition of the 50S ribosomal subunit IF-1, IF-2 and IF-3 are released leaving the mature 70S translation initiation complex.</text>
</comment>
<name>A0A0B4N4X3_9ASPA</name>
<reference evidence="9" key="2">
    <citation type="submission" date="2014-06" db="EMBL/GenBank/DDBJ databases">
        <authorList>
            <person name="Logacheva M.D."/>
        </authorList>
    </citation>
    <scope>NUCLEOTIDE SEQUENCE</scope>
</reference>
<reference evidence="8" key="3">
    <citation type="journal article" date="2015" name="Genome Biol. Evol.">
        <title>Exploring the Limits for Reduction of Plastid Genomes: a Case Study of the Mycoheterotrophic Orchids Epipogium aphyllum and Epipogium roseum.</title>
        <authorList>
            <person name="Schelkunov M."/>
            <person name="Shtratnikova V."/>
            <person name="Nuraliev M."/>
            <person name="Selosse M.A."/>
            <person name="Penin A."/>
            <person name="Logacheva M."/>
        </authorList>
    </citation>
    <scope>NUCLEOTIDE SEQUENCE</scope>
</reference>
<evidence type="ECO:0000313" key="9">
    <source>
        <dbReference type="EMBL" id="AIS35838.1"/>
    </source>
</evidence>
<geneLocation type="plastid" evidence="8"/>
<keyword evidence="6" id="KW-0963">Cytoplasm</keyword>
<keyword evidence="4 6" id="KW-0396">Initiation factor</keyword>
<protein>
    <recommendedName>
        <fullName evidence="6">Translation initiation factor IF-1</fullName>
    </recommendedName>
</protein>
<reference evidence="8" key="1">
    <citation type="submission" date="2014-05" db="EMBL/GenBank/DDBJ databases">
        <authorList>
            <person name="Logacheva M.D."/>
            <person name="Schelkunov M.I."/>
            <person name="Shtratnikova V.Y."/>
            <person name="Penin A.A."/>
        </authorList>
    </citation>
    <scope>NUCLEOTIDE SEQUENCE</scope>
</reference>
<dbReference type="GO" id="GO:0043022">
    <property type="term" value="F:ribosome binding"/>
    <property type="evidence" value="ECO:0007669"/>
    <property type="project" value="UniProtKB-UniRule"/>
</dbReference>
<evidence type="ECO:0000313" key="8">
    <source>
        <dbReference type="EMBL" id="AII40876.1"/>
    </source>
</evidence>
<proteinExistence type="inferred from homology"/>
<organism evidence="8">
    <name type="scientific">Epipogium aphyllum</name>
    <dbReference type="NCBI Taxonomy" id="449980"/>
    <lineage>
        <taxon>Eukaryota</taxon>
        <taxon>Viridiplantae</taxon>
        <taxon>Streptophyta</taxon>
        <taxon>Embryophyta</taxon>
        <taxon>Tracheophyta</taxon>
        <taxon>Spermatophyta</taxon>
        <taxon>Magnoliopsida</taxon>
        <taxon>Liliopsida</taxon>
        <taxon>Asparagales</taxon>
        <taxon>Orchidaceae</taxon>
        <taxon>Epidendroideae</taxon>
        <taxon>Nervilieae</taxon>
        <taxon>Epipogiinae</taxon>
        <taxon>Epipogium</taxon>
    </lineage>
</organism>
<dbReference type="GeneID" id="23454180"/>
<dbReference type="AlphaFoldDB" id="A0A0B4N4X3"/>
<dbReference type="InterPro" id="IPR012340">
    <property type="entry name" value="NA-bd_OB-fold"/>
</dbReference>
<dbReference type="HAMAP" id="MF_00075">
    <property type="entry name" value="IF_1"/>
    <property type="match status" value="1"/>
</dbReference>
<dbReference type="RefSeq" id="YP_009121267.1">
    <property type="nucleotide sequence ID" value="NC_026449.1"/>
</dbReference>
<evidence type="ECO:0000259" key="7">
    <source>
        <dbReference type="PROSITE" id="PS50832"/>
    </source>
</evidence>
<dbReference type="NCBIfam" id="TIGR00008">
    <property type="entry name" value="infA"/>
    <property type="match status" value="1"/>
</dbReference>
<evidence type="ECO:0000256" key="5">
    <source>
        <dbReference type="ARBA" id="ARBA00022917"/>
    </source>
</evidence>
<comment type="similarity">
    <text evidence="2 6">Belongs to the IF-1 family.</text>
</comment>
<dbReference type="PROSITE" id="PS50832">
    <property type="entry name" value="S1_IF1_TYPE"/>
    <property type="match status" value="1"/>
</dbReference>
<evidence type="ECO:0000256" key="6">
    <source>
        <dbReference type="HAMAP-Rule" id="MF_00075"/>
    </source>
</evidence>
<keyword evidence="6" id="KW-0699">rRNA-binding</keyword>
<dbReference type="Pfam" id="PF01176">
    <property type="entry name" value="eIF-1a"/>
    <property type="match status" value="1"/>
</dbReference>
<accession>A0A0B4N4X3</accession>
<gene>
    <name evidence="6 8" type="primary">infA</name>
</gene>
<keyword evidence="8" id="KW-0934">Plastid</keyword>
<sequence length="83" mass="9814">MKEKKIINKGLIIESLRNGIFKVLLVNKDIILCYISGNIRKNFIRILPGDIVKIETSYYDSKKGRIIYRFNKNNKNENKNFYS</sequence>
<dbReference type="EMBL" id="KJ772292">
    <property type="protein sequence ID" value="AII40876.1"/>
    <property type="molecule type" value="Genomic_DNA"/>
</dbReference>
<evidence type="ECO:0000256" key="4">
    <source>
        <dbReference type="ARBA" id="ARBA00022540"/>
    </source>
</evidence>
<dbReference type="PANTHER" id="PTHR33370">
    <property type="entry name" value="TRANSLATION INITIATION FACTOR IF-1, CHLOROPLASTIC"/>
    <property type="match status" value="1"/>
</dbReference>
<evidence type="ECO:0000256" key="1">
    <source>
        <dbReference type="ARBA" id="ARBA00003935"/>
    </source>
</evidence>
<keyword evidence="6" id="KW-0694">RNA-binding</keyword>
<comment type="subcellular location">
    <subcellularLocation>
        <location evidence="6">Cytoplasm</location>
    </subcellularLocation>
</comment>
<evidence type="ECO:0000256" key="3">
    <source>
        <dbReference type="ARBA" id="ARBA00011599"/>
    </source>
</evidence>
<dbReference type="EMBL" id="KJ946456">
    <property type="protein sequence ID" value="AIS35838.1"/>
    <property type="molecule type" value="Genomic_DNA"/>
</dbReference>
<keyword evidence="5 6" id="KW-0648">Protein biosynthesis</keyword>
<dbReference type="Gene3D" id="2.40.50.140">
    <property type="entry name" value="Nucleic acid-binding proteins"/>
    <property type="match status" value="1"/>
</dbReference>
<comment type="subunit">
    <text evidence="3 6">Component of the 30S ribosomal translation pre-initiation complex which assembles on the 30S ribosome in the order IF-2 and IF-3, IF-1 and N-formylmethionyl-tRNA(fMet); mRNA recruitment can occur at any time during PIC assembly.</text>
</comment>
<dbReference type="InterPro" id="IPR004368">
    <property type="entry name" value="TIF_IF1"/>
</dbReference>
<feature type="domain" description="S1-like" evidence="7">
    <location>
        <begin position="1"/>
        <end position="71"/>
    </location>
</feature>
<dbReference type="GO" id="GO:0003743">
    <property type="term" value="F:translation initiation factor activity"/>
    <property type="evidence" value="ECO:0007669"/>
    <property type="project" value="UniProtKB-UniRule"/>
</dbReference>